<sequence>MLTTAVLSLLAASAAAEPSKDATMLDTMNMMTVFRGACVNSMNDEAKAADIASKLQLKVAGPEARKLMSAKDGDLAWEPGTAIRLKLPSGEMTDGRYYLSLSKPWTCQVRAMSADAELIRESVKKIFTDMQAQAKDPRIELKPRLDKTQDVGGAKVRQTEWVYGGIFLIYVYTIAGCPHCAPHMVGITSMAPAK</sequence>
<dbReference type="Proteomes" id="UP000681075">
    <property type="component" value="Unassembled WGS sequence"/>
</dbReference>
<organism evidence="1 2">
    <name type="scientific">Roseiterribacter gracilis</name>
    <dbReference type="NCBI Taxonomy" id="2812848"/>
    <lineage>
        <taxon>Bacteria</taxon>
        <taxon>Pseudomonadati</taxon>
        <taxon>Pseudomonadota</taxon>
        <taxon>Alphaproteobacteria</taxon>
        <taxon>Rhodospirillales</taxon>
        <taxon>Roseiterribacteraceae</taxon>
        <taxon>Roseiterribacter</taxon>
    </lineage>
</organism>
<evidence type="ECO:0000313" key="1">
    <source>
        <dbReference type="EMBL" id="GIL39367.1"/>
    </source>
</evidence>
<name>A0A8S8XDG8_9PROT</name>
<dbReference type="EMBL" id="BOPV01000001">
    <property type="protein sequence ID" value="GIL39367.1"/>
    <property type="molecule type" value="Genomic_DNA"/>
</dbReference>
<dbReference type="NCBIfam" id="NF047650">
    <property type="entry name" value="lipo_NMCC_0638"/>
    <property type="match status" value="1"/>
</dbReference>
<comment type="caution">
    <text evidence="1">The sequence shown here is derived from an EMBL/GenBank/DDBJ whole genome shotgun (WGS) entry which is preliminary data.</text>
</comment>
<evidence type="ECO:0000313" key="2">
    <source>
        <dbReference type="Proteomes" id="UP000681075"/>
    </source>
</evidence>
<proteinExistence type="predicted"/>
<reference evidence="1" key="1">
    <citation type="submission" date="2021-02" db="EMBL/GenBank/DDBJ databases">
        <title>Genome sequence of Rhodospirillales sp. strain TMPK1 isolated from soil.</title>
        <authorList>
            <person name="Nakai R."/>
            <person name="Kusada H."/>
            <person name="Tamaki H."/>
        </authorList>
    </citation>
    <scope>NUCLEOTIDE SEQUENCE</scope>
    <source>
        <strain evidence="1">TMPK1</strain>
    </source>
</reference>
<dbReference type="AlphaFoldDB" id="A0A8S8XDG8"/>
<protein>
    <submittedName>
        <fullName evidence="1">Uncharacterized protein</fullName>
    </submittedName>
</protein>
<keyword evidence="2" id="KW-1185">Reference proteome</keyword>
<accession>A0A8S8XDG8</accession>
<gene>
    <name evidence="1" type="ORF">TMPK1_16040</name>
</gene>